<protein>
    <submittedName>
        <fullName evidence="5">Agmatinase</fullName>
        <ecNumber evidence="5">3.5.3.11</ecNumber>
    </submittedName>
</protein>
<keyword evidence="3 4" id="KW-0378">Hydrolase</keyword>
<accession>A0ABY9E920</accession>
<dbReference type="Proteomes" id="UP001321520">
    <property type="component" value="Chromosome"/>
</dbReference>
<dbReference type="PANTHER" id="PTHR11358">
    <property type="entry name" value="ARGINASE/AGMATINASE"/>
    <property type="match status" value="1"/>
</dbReference>
<keyword evidence="2" id="KW-0479">Metal-binding</keyword>
<dbReference type="PIRSF" id="PIRSF036979">
    <property type="entry name" value="Arginase"/>
    <property type="match status" value="1"/>
</dbReference>
<keyword evidence="6" id="KW-1185">Reference proteome</keyword>
<proteinExistence type="inferred from homology"/>
<dbReference type="InterPro" id="IPR020855">
    <property type="entry name" value="Ureohydrolase_Mn_BS"/>
</dbReference>
<dbReference type="EC" id="3.5.3.11" evidence="5"/>
<gene>
    <name evidence="5" type="primary">speB</name>
    <name evidence="5" type="ORF">M8T91_16710</name>
</gene>
<name>A0ABY9E920_9GAMM</name>
<evidence type="ECO:0000256" key="2">
    <source>
        <dbReference type="ARBA" id="ARBA00022723"/>
    </source>
</evidence>
<evidence type="ECO:0000256" key="4">
    <source>
        <dbReference type="RuleBase" id="RU003684"/>
    </source>
</evidence>
<dbReference type="PROSITE" id="PS51409">
    <property type="entry name" value="ARGINASE_2"/>
    <property type="match status" value="1"/>
</dbReference>
<dbReference type="Gene3D" id="3.40.800.10">
    <property type="entry name" value="Ureohydrolase domain"/>
    <property type="match status" value="1"/>
</dbReference>
<dbReference type="GO" id="GO:0008783">
    <property type="term" value="F:agmatinase activity"/>
    <property type="evidence" value="ECO:0007669"/>
    <property type="project" value="UniProtKB-EC"/>
</dbReference>
<reference evidence="5 6" key="1">
    <citation type="submission" date="2022-05" db="EMBL/GenBank/DDBJ databases">
        <title>Microbulbifer sp. nov., isolated from sponge.</title>
        <authorList>
            <person name="Gao L."/>
        </authorList>
    </citation>
    <scope>NUCLEOTIDE SEQUENCE [LARGE SCALE GENOMIC DNA]</scope>
    <source>
        <strain evidence="5 6">MI-G</strain>
    </source>
</reference>
<dbReference type="PROSITE" id="PS01053">
    <property type="entry name" value="ARGINASE_1"/>
    <property type="match status" value="1"/>
</dbReference>
<sequence>MLSENDYPIFLGSEIEQPKPEEAFFHIIPIPYEETVSYGGGTGRGPAAILAASWQLETFDNFSSPCEMGIYTRSPVSVSGSAEQVMGHIAAATQAVRALGKMPVGIGGEHSVTWGLIQGLLDAGETDFGVVQIDAHADLRDRYEGHKHSHASVMRLVVEAGVPLFQLGIRAYCEEEMQARRDYQVGYLDAHQLVPNQVQEFQLPEHFPGKVFFTLDVDGLDPSVFPATGTPVPGGLGWYQTLNLFESVARQREIIGFDLLEFAPIKGFHAYDFAAAQLLYRLMGIIQRNRPQAPTHGKVDNS</sequence>
<dbReference type="InterPro" id="IPR005925">
    <property type="entry name" value="Agmatinase-rel"/>
</dbReference>
<dbReference type="RefSeq" id="WP_301415368.1">
    <property type="nucleotide sequence ID" value="NZ_CP098023.1"/>
</dbReference>
<dbReference type="EMBL" id="CP098023">
    <property type="protein sequence ID" value="WKD49515.1"/>
    <property type="molecule type" value="Genomic_DNA"/>
</dbReference>
<dbReference type="Pfam" id="PF00491">
    <property type="entry name" value="Arginase"/>
    <property type="match status" value="1"/>
</dbReference>
<evidence type="ECO:0000256" key="3">
    <source>
        <dbReference type="ARBA" id="ARBA00022801"/>
    </source>
</evidence>
<evidence type="ECO:0000256" key="1">
    <source>
        <dbReference type="ARBA" id="ARBA00009227"/>
    </source>
</evidence>
<dbReference type="CDD" id="cd11593">
    <property type="entry name" value="Agmatinase-like_2"/>
    <property type="match status" value="1"/>
</dbReference>
<organism evidence="5 6">
    <name type="scientific">Microbulbifer spongiae</name>
    <dbReference type="NCBI Taxonomy" id="2944933"/>
    <lineage>
        <taxon>Bacteria</taxon>
        <taxon>Pseudomonadati</taxon>
        <taxon>Pseudomonadota</taxon>
        <taxon>Gammaproteobacteria</taxon>
        <taxon>Cellvibrionales</taxon>
        <taxon>Microbulbiferaceae</taxon>
        <taxon>Microbulbifer</taxon>
    </lineage>
</organism>
<evidence type="ECO:0000313" key="5">
    <source>
        <dbReference type="EMBL" id="WKD49515.1"/>
    </source>
</evidence>
<dbReference type="NCBIfam" id="TIGR01230">
    <property type="entry name" value="agmatinase"/>
    <property type="match status" value="1"/>
</dbReference>
<comment type="similarity">
    <text evidence="1">Belongs to the arginase family. Agmatinase subfamily.</text>
</comment>
<dbReference type="InterPro" id="IPR006035">
    <property type="entry name" value="Ureohydrolase"/>
</dbReference>
<dbReference type="InterPro" id="IPR023696">
    <property type="entry name" value="Ureohydrolase_dom_sf"/>
</dbReference>
<dbReference type="PANTHER" id="PTHR11358:SF26">
    <property type="entry name" value="GUANIDINO ACID HYDROLASE, MITOCHONDRIAL"/>
    <property type="match status" value="1"/>
</dbReference>
<dbReference type="SUPFAM" id="SSF52768">
    <property type="entry name" value="Arginase/deacetylase"/>
    <property type="match status" value="1"/>
</dbReference>
<evidence type="ECO:0000313" key="6">
    <source>
        <dbReference type="Proteomes" id="UP001321520"/>
    </source>
</evidence>